<reference evidence="2" key="1">
    <citation type="submission" date="2022-03" db="EMBL/GenBank/DDBJ databases">
        <title>Draft genome sequence of Aduncisulcus paluster, a free-living microaerophilic Fornicata.</title>
        <authorList>
            <person name="Yuyama I."/>
            <person name="Kume K."/>
            <person name="Tamura T."/>
            <person name="Inagaki Y."/>
            <person name="Hashimoto T."/>
        </authorList>
    </citation>
    <scope>NUCLEOTIDE SEQUENCE</scope>
    <source>
        <strain evidence="2">NY0171</strain>
    </source>
</reference>
<dbReference type="Proteomes" id="UP001057375">
    <property type="component" value="Unassembled WGS sequence"/>
</dbReference>
<organism evidence="2 3">
    <name type="scientific">Aduncisulcus paluster</name>
    <dbReference type="NCBI Taxonomy" id="2918883"/>
    <lineage>
        <taxon>Eukaryota</taxon>
        <taxon>Metamonada</taxon>
        <taxon>Carpediemonas-like organisms</taxon>
        <taxon>Aduncisulcus</taxon>
    </lineage>
</organism>
<feature type="region of interest" description="Disordered" evidence="1">
    <location>
        <begin position="29"/>
        <end position="51"/>
    </location>
</feature>
<proteinExistence type="predicted"/>
<evidence type="ECO:0000313" key="2">
    <source>
        <dbReference type="EMBL" id="GKT34499.1"/>
    </source>
</evidence>
<accession>A0ABQ5KSX6</accession>
<feature type="compositionally biased region" description="Polar residues" evidence="1">
    <location>
        <begin position="29"/>
        <end position="39"/>
    </location>
</feature>
<keyword evidence="3" id="KW-1185">Reference proteome</keyword>
<evidence type="ECO:0000313" key="3">
    <source>
        <dbReference type="Proteomes" id="UP001057375"/>
    </source>
</evidence>
<sequence>MFSRISSREGPFGFPSWDEDPVHSMLSENNVSSQQSQCKLLSDPPTDTAEDHEIHYPKDTAEDQKIHHLLDDRDQFSKTLDGKKPLGVSSPVCNPTGFFDRSTGKRRYLERDYLCKHVKNRYCDDSMAFLLLLFSKYIPLTAGKRAKLLGPLLAGCDCETALKEAGKYWENRYRHIPRFSLDKKEKFGNIWESALDGGTLRGIYQTVFVDSAPEPKKQMLKDVFKELSEMKGKDPLTETPGCVTFHVDTPIHEIDGGRYIRFMFLLANSNTKELSTIPQSIVPLTPDKGKKKQLFCYYSEPEQKKKIYDAVLAVSTCKYKDDKSCQTRQ</sequence>
<dbReference type="EMBL" id="BQXS01010821">
    <property type="protein sequence ID" value="GKT34499.1"/>
    <property type="molecule type" value="Genomic_DNA"/>
</dbReference>
<protein>
    <submittedName>
        <fullName evidence="2">Uncharacterized protein</fullName>
    </submittedName>
</protein>
<comment type="caution">
    <text evidence="2">The sequence shown here is derived from an EMBL/GenBank/DDBJ whole genome shotgun (WGS) entry which is preliminary data.</text>
</comment>
<name>A0ABQ5KSX6_9EUKA</name>
<gene>
    <name evidence="2" type="ORF">ADUPG1_007844</name>
</gene>
<evidence type="ECO:0000256" key="1">
    <source>
        <dbReference type="SAM" id="MobiDB-lite"/>
    </source>
</evidence>